<keyword evidence="3" id="KW-1185">Reference proteome</keyword>
<dbReference type="Proteomes" id="UP001344906">
    <property type="component" value="Unassembled WGS sequence"/>
</dbReference>
<dbReference type="EMBL" id="BSRI01000002">
    <property type="protein sequence ID" value="GLV60606.1"/>
    <property type="molecule type" value="Genomic_DNA"/>
</dbReference>
<dbReference type="Pfam" id="PF01636">
    <property type="entry name" value="APH"/>
    <property type="match status" value="1"/>
</dbReference>
<dbReference type="PIRSF" id="PIRSF000707">
    <property type="entry name" value="Hygromycin-B_kinase"/>
    <property type="match status" value="1"/>
</dbReference>
<comment type="caution">
    <text evidence="2">The sequence shown here is derived from an EMBL/GenBank/DDBJ whole genome shotgun (WGS) entry which is preliminary data.</text>
</comment>
<sequence>MSERSRYTLLPQQAETLMDQLGLQGPLRVTLVREQNHTYRLSCQQQSFYLKLHTKDWYPPDEGQTGYSVRHEVCAWQILAQHGLATPEIVLAGFDDRNPLEHAYVLTREVPGILLDGLLKDASPQEIAQMLHAVGDYLRRMHAIAFAYPGYLMDEAGPATPPDEQGWQHFTWTLRARQQVTHEWIQLHRDELTPSLLAQLEALTLQLPALFASAYTPPRFTQGDFKIDQLIMAQHDGRWTVAASLDMEVASAGDCVSDLVSLCMSLAQVLSPDLRWWEPLFSGYGQKPEFEAFRLRLLGGWFPYQPHIWPGSGENGFTHLLRAQDWPALFSHAHLPSR</sequence>
<feature type="domain" description="Aminoglycoside phosphotransferase" evidence="1">
    <location>
        <begin position="36"/>
        <end position="271"/>
    </location>
</feature>
<name>A0ABQ6G704_9CHLR</name>
<proteinExistence type="predicted"/>
<evidence type="ECO:0000313" key="3">
    <source>
        <dbReference type="Proteomes" id="UP001344906"/>
    </source>
</evidence>
<dbReference type="InterPro" id="IPR002575">
    <property type="entry name" value="Aminoglycoside_PTrfase"/>
</dbReference>
<organism evidence="2 3">
    <name type="scientific">Dictyobacter halimunensis</name>
    <dbReference type="NCBI Taxonomy" id="3026934"/>
    <lineage>
        <taxon>Bacteria</taxon>
        <taxon>Bacillati</taxon>
        <taxon>Chloroflexota</taxon>
        <taxon>Ktedonobacteria</taxon>
        <taxon>Ktedonobacterales</taxon>
        <taxon>Dictyobacteraceae</taxon>
        <taxon>Dictyobacter</taxon>
    </lineage>
</organism>
<dbReference type="InterPro" id="IPR051678">
    <property type="entry name" value="AGP_Transferase"/>
</dbReference>
<dbReference type="Gene3D" id="3.90.1200.10">
    <property type="match status" value="1"/>
</dbReference>
<reference evidence="2 3" key="1">
    <citation type="submission" date="2023-02" db="EMBL/GenBank/DDBJ databases">
        <title>Dictyobacter halimunensis sp. nov., a new member of the class Ktedonobacteria from forest soil in a geothermal area.</title>
        <authorList>
            <person name="Rachmania M.K."/>
            <person name="Ningsih F."/>
            <person name="Sakai Y."/>
            <person name="Yabe S."/>
            <person name="Yokota A."/>
            <person name="Sjamsuridzal W."/>
        </authorList>
    </citation>
    <scope>NUCLEOTIDE SEQUENCE [LARGE SCALE GENOMIC DNA]</scope>
    <source>
        <strain evidence="2 3">S3.2.2.5</strain>
    </source>
</reference>
<accession>A0ABQ6G704</accession>
<dbReference type="RefSeq" id="WP_338257719.1">
    <property type="nucleotide sequence ID" value="NZ_BSRI01000002.1"/>
</dbReference>
<evidence type="ECO:0000259" key="1">
    <source>
        <dbReference type="Pfam" id="PF01636"/>
    </source>
</evidence>
<dbReference type="PANTHER" id="PTHR21310">
    <property type="entry name" value="AMINOGLYCOSIDE PHOSPHOTRANSFERASE-RELATED-RELATED"/>
    <property type="match status" value="1"/>
</dbReference>
<protein>
    <recommendedName>
        <fullName evidence="1">Aminoglycoside phosphotransferase domain-containing protein</fullName>
    </recommendedName>
</protein>
<gene>
    <name evidence="2" type="ORF">KDH_74250</name>
</gene>
<evidence type="ECO:0000313" key="2">
    <source>
        <dbReference type="EMBL" id="GLV60606.1"/>
    </source>
</evidence>
<dbReference type="SUPFAM" id="SSF56112">
    <property type="entry name" value="Protein kinase-like (PK-like)"/>
    <property type="match status" value="1"/>
</dbReference>
<dbReference type="InterPro" id="IPR011009">
    <property type="entry name" value="Kinase-like_dom_sf"/>
</dbReference>
<dbReference type="InterPro" id="IPR016259">
    <property type="entry name" value="Hygromycin-B_Kinase"/>
</dbReference>